<dbReference type="Gene3D" id="2.30.40.10">
    <property type="entry name" value="Urease, subunit C, domain 1"/>
    <property type="match status" value="1"/>
</dbReference>
<proteinExistence type="predicted"/>
<dbReference type="GO" id="GO:0016810">
    <property type="term" value="F:hydrolase activity, acting on carbon-nitrogen (but not peptide) bonds"/>
    <property type="evidence" value="ECO:0007669"/>
    <property type="project" value="InterPro"/>
</dbReference>
<dbReference type="InterPro" id="IPR011059">
    <property type="entry name" value="Metal-dep_hydrolase_composite"/>
</dbReference>
<name>A0AAW9RDR2_9GAMM</name>
<reference evidence="2 3" key="1">
    <citation type="submission" date="2024-02" db="EMBL/GenBank/DDBJ databases">
        <title>A novel Wenzhouxiangellaceae bacterium, isolated from coastal sediments.</title>
        <authorList>
            <person name="Du Z.-J."/>
            <person name="Ye Y.-Q."/>
            <person name="Zhang X.-Y."/>
        </authorList>
    </citation>
    <scope>NUCLEOTIDE SEQUENCE [LARGE SCALE GENOMIC DNA]</scope>
    <source>
        <strain evidence="2 3">CH-27</strain>
    </source>
</reference>
<comment type="caution">
    <text evidence="2">The sequence shown here is derived from an EMBL/GenBank/DDBJ whole genome shotgun (WGS) entry which is preliminary data.</text>
</comment>
<gene>
    <name evidence="2" type="ORF">V3330_01115</name>
</gene>
<feature type="domain" description="Amidohydrolase-related" evidence="1">
    <location>
        <begin position="52"/>
        <end position="385"/>
    </location>
</feature>
<dbReference type="InterPro" id="IPR051781">
    <property type="entry name" value="Metallo-dep_Hydrolase"/>
</dbReference>
<evidence type="ECO:0000259" key="1">
    <source>
        <dbReference type="Pfam" id="PF01979"/>
    </source>
</evidence>
<organism evidence="2 3">
    <name type="scientific">Elongatibacter sediminis</name>
    <dbReference type="NCBI Taxonomy" id="3119006"/>
    <lineage>
        <taxon>Bacteria</taxon>
        <taxon>Pseudomonadati</taxon>
        <taxon>Pseudomonadota</taxon>
        <taxon>Gammaproteobacteria</taxon>
        <taxon>Chromatiales</taxon>
        <taxon>Wenzhouxiangellaceae</taxon>
        <taxon>Elongatibacter</taxon>
    </lineage>
</organism>
<dbReference type="InterPro" id="IPR006680">
    <property type="entry name" value="Amidohydro-rel"/>
</dbReference>
<dbReference type="RefSeq" id="WP_354693531.1">
    <property type="nucleotide sequence ID" value="NZ_JAZHOG010000001.1"/>
</dbReference>
<keyword evidence="3" id="KW-1185">Reference proteome</keyword>
<protein>
    <submittedName>
        <fullName evidence="2">Amidohydrolase family protein</fullName>
    </submittedName>
</protein>
<dbReference type="EMBL" id="JAZHOG010000001">
    <property type="protein sequence ID" value="MEJ8566208.1"/>
    <property type="molecule type" value="Genomic_DNA"/>
</dbReference>
<dbReference type="Pfam" id="PF01979">
    <property type="entry name" value="Amidohydro_1"/>
    <property type="match status" value="1"/>
</dbReference>
<dbReference type="Proteomes" id="UP001359886">
    <property type="component" value="Unassembled WGS sequence"/>
</dbReference>
<dbReference type="Gene3D" id="3.20.20.140">
    <property type="entry name" value="Metal-dependent hydrolases"/>
    <property type="match status" value="1"/>
</dbReference>
<dbReference type="PANTHER" id="PTHR43135:SF3">
    <property type="entry name" value="ALPHA-D-RIBOSE 1-METHYLPHOSPHONATE 5-TRIPHOSPHATE DIPHOSPHATASE"/>
    <property type="match status" value="1"/>
</dbReference>
<dbReference type="SUPFAM" id="SSF51338">
    <property type="entry name" value="Composite domain of metallo-dependent hydrolases"/>
    <property type="match status" value="1"/>
</dbReference>
<evidence type="ECO:0000313" key="3">
    <source>
        <dbReference type="Proteomes" id="UP001359886"/>
    </source>
</evidence>
<accession>A0AAW9RDR2</accession>
<evidence type="ECO:0000313" key="2">
    <source>
        <dbReference type="EMBL" id="MEJ8566208.1"/>
    </source>
</evidence>
<dbReference type="AlphaFoldDB" id="A0AAW9RDR2"/>
<dbReference type="PANTHER" id="PTHR43135">
    <property type="entry name" value="ALPHA-D-RIBOSE 1-METHYLPHOSPHONATE 5-TRIPHOSPHATE DIPHOSPHATASE"/>
    <property type="match status" value="1"/>
</dbReference>
<dbReference type="SUPFAM" id="SSF51556">
    <property type="entry name" value="Metallo-dependent hydrolases"/>
    <property type="match status" value="1"/>
</dbReference>
<dbReference type="InterPro" id="IPR032466">
    <property type="entry name" value="Metal_Hydrolase"/>
</dbReference>
<sequence>MAQLTLKNCRLVDVETGKIDERALRIENGVIADTAARPDTADGQVIDMDGAYVLPGLISCHTHLSIVFPFSESDPDEDPAMTAYRSYARGRDALRAGVTTVRTVGELNRADIALRRSIARGWVRGPRILSAGKGVSVTGGHGHGFTEHADGADEFLRHCRTDILHGADHIKIFLTGGIAQQKETFTEAQMIDREIEAAVQVANSKGTYVCAHVGDSSAMARGLKWGVSCFEHAYNLDSDTARAIADADATIVPTLGVTRSTDWMKRNGFEQWTICKAASASGDHLESIRTAVKAGVNLVNGTDIPPGDTDDGAPVAVREMEHCVEAGLDALQALQTATLNASKLIRRPDLGNLRPGSKADLIAVPANPVDDLAPMREIFFVMQGGAVIRDDRS</sequence>